<dbReference type="InterPro" id="IPR003599">
    <property type="entry name" value="Ig_sub"/>
</dbReference>
<sequence length="233" mass="25753">MTPDTRVSALPSHHHAGSAETLHFPAWTLRWVCLSPLCFSPGARAQVVLTQSSPEIKKPGESTKLTCAVSGFDLSSYTMYWFRQAPGKGLEWLLYYYSSSSNSYSPAIQGRFTASKDSSNFYLHMTSLKAEDTAVYYCARDTVRRRRSEWRSGATQQGAPGSKSTQPGQAGLLPLSSCPCTNKTLLPRGGLDWLGEIDWYNSQWRVDYAPSLQGRITLSAIPPRTRSPCGSAR</sequence>
<dbReference type="InterPro" id="IPR013783">
    <property type="entry name" value="Ig-like_fold"/>
</dbReference>
<evidence type="ECO:0000256" key="1">
    <source>
        <dbReference type="ARBA" id="ARBA00022859"/>
    </source>
</evidence>
<evidence type="ECO:0000259" key="5">
    <source>
        <dbReference type="PROSITE" id="PS50835"/>
    </source>
</evidence>
<keyword evidence="2" id="KW-1064">Adaptive immunity</keyword>
<dbReference type="InterPro" id="IPR050199">
    <property type="entry name" value="IgHV"/>
</dbReference>
<dbReference type="InterPro" id="IPR013106">
    <property type="entry name" value="Ig_V-set"/>
</dbReference>
<keyword evidence="7" id="KW-1185">Reference proteome</keyword>
<feature type="compositionally biased region" description="Polar residues" evidence="4">
    <location>
        <begin position="153"/>
        <end position="168"/>
    </location>
</feature>
<dbReference type="InterPro" id="IPR007110">
    <property type="entry name" value="Ig-like_dom"/>
</dbReference>
<reference evidence="6" key="1">
    <citation type="submission" date="2025-08" db="UniProtKB">
        <authorList>
            <consortium name="Ensembl"/>
        </authorList>
    </citation>
    <scope>IDENTIFICATION</scope>
</reference>
<evidence type="ECO:0000313" key="6">
    <source>
        <dbReference type="Ensembl" id="ENSTMTP00000015444.1"/>
    </source>
</evidence>
<dbReference type="SMART" id="SM00406">
    <property type="entry name" value="IGv"/>
    <property type="match status" value="1"/>
</dbReference>
<dbReference type="FunFam" id="2.60.40.10:FF:001594">
    <property type="entry name" value="Immunoglobulin heavy variable 9-4"/>
    <property type="match status" value="1"/>
</dbReference>
<dbReference type="SUPFAM" id="SSF48726">
    <property type="entry name" value="Immunoglobulin"/>
    <property type="match status" value="1"/>
</dbReference>
<dbReference type="GO" id="GO:0002250">
    <property type="term" value="P:adaptive immune response"/>
    <property type="evidence" value="ECO:0007669"/>
    <property type="project" value="UniProtKB-KW"/>
</dbReference>
<dbReference type="InterPro" id="IPR036179">
    <property type="entry name" value="Ig-like_dom_sf"/>
</dbReference>
<dbReference type="Ensembl" id="ENSTMTT00000015995.1">
    <property type="protein sequence ID" value="ENSTMTP00000015444.1"/>
    <property type="gene ID" value="ENSTMTG00000011316.1"/>
</dbReference>
<dbReference type="SMART" id="SM00409">
    <property type="entry name" value="IG"/>
    <property type="match status" value="1"/>
</dbReference>
<dbReference type="GeneTree" id="ENSGT00940000163847"/>
<dbReference type="InParanoid" id="A0A674J7P3"/>
<dbReference type="Gene3D" id="2.60.40.10">
    <property type="entry name" value="Immunoglobulins"/>
    <property type="match status" value="1"/>
</dbReference>
<protein>
    <recommendedName>
        <fullName evidence="5">Ig-like domain-containing protein</fullName>
    </recommendedName>
</protein>
<evidence type="ECO:0000256" key="3">
    <source>
        <dbReference type="ARBA" id="ARBA00043265"/>
    </source>
</evidence>
<dbReference type="PANTHER" id="PTHR23266">
    <property type="entry name" value="IMMUNOGLOBULIN HEAVY CHAIN"/>
    <property type="match status" value="1"/>
</dbReference>
<evidence type="ECO:0000256" key="4">
    <source>
        <dbReference type="SAM" id="MobiDB-lite"/>
    </source>
</evidence>
<dbReference type="AlphaFoldDB" id="A0A674J7P3"/>
<dbReference type="GO" id="GO:0005576">
    <property type="term" value="C:extracellular region"/>
    <property type="evidence" value="ECO:0007669"/>
    <property type="project" value="UniProtKB-ARBA"/>
</dbReference>
<proteinExistence type="predicted"/>
<evidence type="ECO:0000313" key="7">
    <source>
        <dbReference type="Proteomes" id="UP000472274"/>
    </source>
</evidence>
<accession>A0A674J7P3</accession>
<dbReference type="Proteomes" id="UP000472274">
    <property type="component" value="Unplaced"/>
</dbReference>
<dbReference type="Pfam" id="PF07686">
    <property type="entry name" value="V-set"/>
    <property type="match status" value="1"/>
</dbReference>
<keyword evidence="3" id="KW-1280">Immunoglobulin</keyword>
<dbReference type="PROSITE" id="PS50835">
    <property type="entry name" value="IG_LIKE"/>
    <property type="match status" value="1"/>
</dbReference>
<dbReference type="GO" id="GO:0019814">
    <property type="term" value="C:immunoglobulin complex"/>
    <property type="evidence" value="ECO:0007669"/>
    <property type="project" value="UniProtKB-KW"/>
</dbReference>
<evidence type="ECO:0000256" key="2">
    <source>
        <dbReference type="ARBA" id="ARBA00023130"/>
    </source>
</evidence>
<feature type="domain" description="Ig-like" evidence="5">
    <location>
        <begin position="41"/>
        <end position="138"/>
    </location>
</feature>
<reference evidence="6" key="2">
    <citation type="submission" date="2025-09" db="UniProtKB">
        <authorList>
            <consortium name="Ensembl"/>
        </authorList>
    </citation>
    <scope>IDENTIFICATION</scope>
</reference>
<organism evidence="6 7">
    <name type="scientific">Terrapene triunguis</name>
    <name type="common">Three-toed box turtle</name>
    <dbReference type="NCBI Taxonomy" id="2587831"/>
    <lineage>
        <taxon>Eukaryota</taxon>
        <taxon>Metazoa</taxon>
        <taxon>Chordata</taxon>
        <taxon>Craniata</taxon>
        <taxon>Vertebrata</taxon>
        <taxon>Euteleostomi</taxon>
        <taxon>Archelosauria</taxon>
        <taxon>Testudinata</taxon>
        <taxon>Testudines</taxon>
        <taxon>Cryptodira</taxon>
        <taxon>Durocryptodira</taxon>
        <taxon>Testudinoidea</taxon>
        <taxon>Emydidae</taxon>
        <taxon>Terrapene</taxon>
    </lineage>
</organism>
<name>A0A674J7P3_9SAUR</name>
<feature type="region of interest" description="Disordered" evidence="4">
    <location>
        <begin position="148"/>
        <end position="168"/>
    </location>
</feature>
<keyword evidence="1" id="KW-0391">Immunity</keyword>